<dbReference type="Proteomes" id="UP001499854">
    <property type="component" value="Unassembled WGS sequence"/>
</dbReference>
<accession>A0ABP5C2T0</accession>
<dbReference type="InterPro" id="IPR007061">
    <property type="entry name" value="MST-like"/>
</dbReference>
<evidence type="ECO:0000313" key="1">
    <source>
        <dbReference type="EMBL" id="GAA1955434.1"/>
    </source>
</evidence>
<comment type="caution">
    <text evidence="1">The sequence shown here is derived from an EMBL/GenBank/DDBJ whole genome shotgun (WGS) entry which is preliminary data.</text>
</comment>
<name>A0ABP5C2T0_9ACTN</name>
<dbReference type="RefSeq" id="WP_344655612.1">
    <property type="nucleotide sequence ID" value="NZ_BAAAQM010000003.1"/>
</dbReference>
<protein>
    <submittedName>
        <fullName evidence="1">DinB family protein</fullName>
    </submittedName>
</protein>
<keyword evidence="2" id="KW-1185">Reference proteome</keyword>
<dbReference type="InterPro" id="IPR034660">
    <property type="entry name" value="DinB/YfiT-like"/>
</dbReference>
<reference evidence="2" key="1">
    <citation type="journal article" date="2019" name="Int. J. Syst. Evol. Microbiol.">
        <title>The Global Catalogue of Microorganisms (GCM) 10K type strain sequencing project: providing services to taxonomists for standard genome sequencing and annotation.</title>
        <authorList>
            <consortium name="The Broad Institute Genomics Platform"/>
            <consortium name="The Broad Institute Genome Sequencing Center for Infectious Disease"/>
            <person name="Wu L."/>
            <person name="Ma J."/>
        </authorList>
    </citation>
    <scope>NUCLEOTIDE SEQUENCE [LARGE SCALE GENOMIC DNA]</scope>
    <source>
        <strain evidence="2">JCM 16013</strain>
    </source>
</reference>
<dbReference type="SUPFAM" id="SSF109854">
    <property type="entry name" value="DinB/YfiT-like putative metalloenzymes"/>
    <property type="match status" value="1"/>
</dbReference>
<sequence>MLTRLHPPIAADERATLDAFLDGARAAIRASCSGVSDADARRIALPGSGLTLCGAVSHLRWAEATWFEVALRGERDRAPAQDYLADPDVPLAQLLDEYDAQCALSRSIAARLSLDTSVAGGGTRYNVRWILLHMLEETRRLLGLIEAVRELLVGDPVAS</sequence>
<dbReference type="Gene3D" id="1.20.120.450">
    <property type="entry name" value="dinb family like domain"/>
    <property type="match status" value="1"/>
</dbReference>
<organism evidence="1 2">
    <name type="scientific">Catenulispora subtropica</name>
    <dbReference type="NCBI Taxonomy" id="450798"/>
    <lineage>
        <taxon>Bacteria</taxon>
        <taxon>Bacillati</taxon>
        <taxon>Actinomycetota</taxon>
        <taxon>Actinomycetes</taxon>
        <taxon>Catenulisporales</taxon>
        <taxon>Catenulisporaceae</taxon>
        <taxon>Catenulispora</taxon>
    </lineage>
</organism>
<gene>
    <name evidence="1" type="ORF">GCM10009838_08890</name>
</gene>
<evidence type="ECO:0000313" key="2">
    <source>
        <dbReference type="Proteomes" id="UP001499854"/>
    </source>
</evidence>
<dbReference type="Pfam" id="PF04978">
    <property type="entry name" value="MST"/>
    <property type="match status" value="1"/>
</dbReference>
<dbReference type="EMBL" id="BAAAQM010000003">
    <property type="protein sequence ID" value="GAA1955434.1"/>
    <property type="molecule type" value="Genomic_DNA"/>
</dbReference>
<proteinExistence type="predicted"/>